<proteinExistence type="predicted"/>
<keyword evidence="4" id="KW-1185">Reference proteome</keyword>
<organism evidence="3 4">
    <name type="scientific">Diplocarpon coronariae</name>
    <dbReference type="NCBI Taxonomy" id="2795749"/>
    <lineage>
        <taxon>Eukaryota</taxon>
        <taxon>Fungi</taxon>
        <taxon>Dikarya</taxon>
        <taxon>Ascomycota</taxon>
        <taxon>Pezizomycotina</taxon>
        <taxon>Leotiomycetes</taxon>
        <taxon>Helotiales</taxon>
        <taxon>Drepanopezizaceae</taxon>
        <taxon>Diplocarpon</taxon>
    </lineage>
</organism>
<feature type="domain" description="2EXR" evidence="2">
    <location>
        <begin position="31"/>
        <end position="178"/>
    </location>
</feature>
<reference evidence="3 4" key="1">
    <citation type="submission" date="2017-04" db="EMBL/GenBank/DDBJ databases">
        <title>Draft genome sequence of Marssonina coronaria NL1: causal agent of apple blotch.</title>
        <authorList>
            <person name="Cheng Q."/>
        </authorList>
    </citation>
    <scope>NUCLEOTIDE SEQUENCE [LARGE SCALE GENOMIC DNA]</scope>
    <source>
        <strain evidence="3 4">NL1</strain>
    </source>
</reference>
<dbReference type="InParanoid" id="A0A218YTZ2"/>
<feature type="region of interest" description="Disordered" evidence="1">
    <location>
        <begin position="260"/>
        <end position="401"/>
    </location>
</feature>
<dbReference type="Proteomes" id="UP000242519">
    <property type="component" value="Unassembled WGS sequence"/>
</dbReference>
<dbReference type="Pfam" id="PF20150">
    <property type="entry name" value="2EXR"/>
    <property type="match status" value="1"/>
</dbReference>
<accession>A0A218YTZ2</accession>
<evidence type="ECO:0000259" key="2">
    <source>
        <dbReference type="Pfam" id="PF20150"/>
    </source>
</evidence>
<feature type="compositionally biased region" description="Basic residues" evidence="1">
    <location>
        <begin position="333"/>
        <end position="344"/>
    </location>
</feature>
<feature type="compositionally biased region" description="Basic and acidic residues" evidence="1">
    <location>
        <begin position="282"/>
        <end position="291"/>
    </location>
</feature>
<evidence type="ECO:0000313" key="3">
    <source>
        <dbReference type="EMBL" id="OWO98636.1"/>
    </source>
</evidence>
<sequence>MAGQPLATRHPLDRRPGVALAAAASPDEPAFRHFSRLPFELRLAIWELTIEARLVPLRQRHLFECYHAVESVSSARPVCARRAGSAPDGGGGGGCGCGRGGAGANHDDGAKRAHGRIDRIRGRPYGHRIMGFDSGLPAPGLLLACHESARVASRVYTRSFSALGAVAQTWFGFDRDTLLLSRESKAAGLETLVQDVLPYVCEDELARVERLALNLDILSEAIGSPENYLACVLFFFRNVKTVTLIAGADADAGLEISGAKVNGEGGPGRNPRWSLPPGPDPEEGRRREASREMVTGGREAGSGKRKAGSGKRKRDAGSGKREAGSGKREAGSGKRKGRPGHGRRTRGDLAPDGAATPCTSEGCAMLREQDGHRHARGRSRPVRAVDVSGHLPGAARRVSRW</sequence>
<dbReference type="OrthoDB" id="3437257at2759"/>
<comment type="caution">
    <text evidence="3">The sequence shown here is derived from an EMBL/GenBank/DDBJ whole genome shotgun (WGS) entry which is preliminary data.</text>
</comment>
<evidence type="ECO:0000256" key="1">
    <source>
        <dbReference type="SAM" id="MobiDB-lite"/>
    </source>
</evidence>
<gene>
    <name evidence="3" type="ORF">B2J93_5793</name>
</gene>
<dbReference type="PANTHER" id="PTHR35910">
    <property type="entry name" value="2EXR DOMAIN-CONTAINING PROTEIN"/>
    <property type="match status" value="1"/>
</dbReference>
<dbReference type="PANTHER" id="PTHR35910:SF6">
    <property type="entry name" value="2EXR DOMAIN-CONTAINING PROTEIN"/>
    <property type="match status" value="1"/>
</dbReference>
<protein>
    <recommendedName>
        <fullName evidence="2">2EXR domain-containing protein</fullName>
    </recommendedName>
</protein>
<evidence type="ECO:0000313" key="4">
    <source>
        <dbReference type="Proteomes" id="UP000242519"/>
    </source>
</evidence>
<feature type="compositionally biased region" description="Basic residues" evidence="1">
    <location>
        <begin position="303"/>
        <end position="314"/>
    </location>
</feature>
<dbReference type="InterPro" id="IPR045518">
    <property type="entry name" value="2EXR"/>
</dbReference>
<dbReference type="EMBL" id="MZNU01000384">
    <property type="protein sequence ID" value="OWO98636.1"/>
    <property type="molecule type" value="Genomic_DNA"/>
</dbReference>
<name>A0A218YTZ2_9HELO</name>
<feature type="compositionally biased region" description="Basic and acidic residues" evidence="1">
    <location>
        <begin position="315"/>
        <end position="332"/>
    </location>
</feature>
<dbReference type="AlphaFoldDB" id="A0A218YTZ2"/>